<proteinExistence type="predicted"/>
<reference evidence="3" key="1">
    <citation type="submission" date="2017-05" db="UniProtKB">
        <authorList>
            <consortium name="EnsemblMetazoa"/>
        </authorList>
    </citation>
    <scope>IDENTIFICATION</scope>
</reference>
<dbReference type="AlphaFoldDB" id="A0A1X7TD61"/>
<dbReference type="EnsemblMetazoa" id="Aqu2.1.12523_001">
    <property type="protein sequence ID" value="Aqu2.1.12523_001"/>
    <property type="gene ID" value="Aqu2.1.12523"/>
</dbReference>
<organism evidence="3">
    <name type="scientific">Amphimedon queenslandica</name>
    <name type="common">Sponge</name>
    <dbReference type="NCBI Taxonomy" id="400682"/>
    <lineage>
        <taxon>Eukaryota</taxon>
        <taxon>Metazoa</taxon>
        <taxon>Porifera</taxon>
        <taxon>Demospongiae</taxon>
        <taxon>Heteroscleromorpha</taxon>
        <taxon>Haplosclerida</taxon>
        <taxon>Niphatidae</taxon>
        <taxon>Amphimedon</taxon>
    </lineage>
</organism>
<keyword evidence="2" id="KW-0812">Transmembrane</keyword>
<evidence type="ECO:0000313" key="3">
    <source>
        <dbReference type="EnsemblMetazoa" id="Aqu2.1.12523_001"/>
    </source>
</evidence>
<protein>
    <submittedName>
        <fullName evidence="3">Uncharacterized protein</fullName>
    </submittedName>
</protein>
<keyword evidence="2" id="KW-1133">Transmembrane helix</keyword>
<evidence type="ECO:0000256" key="2">
    <source>
        <dbReference type="SAM" id="Phobius"/>
    </source>
</evidence>
<accession>A0A1X7TD61</accession>
<evidence type="ECO:0000256" key="1">
    <source>
        <dbReference type="SAM" id="MobiDB-lite"/>
    </source>
</evidence>
<feature type="region of interest" description="Disordered" evidence="1">
    <location>
        <begin position="120"/>
        <end position="151"/>
    </location>
</feature>
<keyword evidence="2" id="KW-0472">Membrane</keyword>
<feature type="transmembrane region" description="Helical" evidence="2">
    <location>
        <begin position="66"/>
        <end position="87"/>
    </location>
</feature>
<sequence length="188" mass="21229">MFTHQVGGYQVASFCSYDRFTFAVVILMSSHHFCKRQTTFDFLNAPHLQECLDIILSISFNLNGEIAFELFFGMVFGALSLRLLIVLSKTFNLNERISPSPIYHPQSTFSRFPIPHPPSPIPHSPSPIPHPPFPIPHPPSPMPHPTSPIPHPLSPIPHLPSPIPTPIFRVLEFGIVLSKTFNLNERMY</sequence>
<name>A0A1X7TD61_AMPQE</name>
<dbReference type="InParanoid" id="A0A1X7TD61"/>